<feature type="region of interest" description="Disordered" evidence="10">
    <location>
        <begin position="1"/>
        <end position="49"/>
    </location>
</feature>
<dbReference type="PANTHER" id="PTHR43693:SF1">
    <property type="entry name" value="PROTEIN PHOSPHATASE CHEZ"/>
    <property type="match status" value="1"/>
</dbReference>
<dbReference type="AlphaFoldDB" id="A0A318KIU7"/>
<comment type="subcellular location">
    <subcellularLocation>
        <location evidence="1">Cytoplasm</location>
    </subcellularLocation>
</comment>
<evidence type="ECO:0000256" key="7">
    <source>
        <dbReference type="ARBA" id="ARBA00022801"/>
    </source>
</evidence>
<protein>
    <recommendedName>
        <fullName evidence="3">Protein phosphatase CheZ</fullName>
    </recommendedName>
    <alternativeName>
        <fullName evidence="9">Chemotaxis protein CheZ</fullName>
    </alternativeName>
</protein>
<keyword evidence="8" id="KW-0904">Protein phosphatase</keyword>
<dbReference type="GO" id="GO:0005737">
    <property type="term" value="C:cytoplasm"/>
    <property type="evidence" value="ECO:0007669"/>
    <property type="project" value="UniProtKB-SubCell"/>
</dbReference>
<dbReference type="GO" id="GO:0004721">
    <property type="term" value="F:phosphoprotein phosphatase activity"/>
    <property type="evidence" value="ECO:0007669"/>
    <property type="project" value="UniProtKB-KW"/>
</dbReference>
<evidence type="ECO:0000256" key="1">
    <source>
        <dbReference type="ARBA" id="ARBA00004496"/>
    </source>
</evidence>
<dbReference type="PANTHER" id="PTHR43693">
    <property type="entry name" value="PROTEIN PHOSPHATASE CHEZ"/>
    <property type="match status" value="1"/>
</dbReference>
<dbReference type="GO" id="GO:0097588">
    <property type="term" value="P:archaeal or bacterial-type flagellum-dependent cell motility"/>
    <property type="evidence" value="ECO:0007669"/>
    <property type="project" value="UniProtKB-KW"/>
</dbReference>
<evidence type="ECO:0000313" key="11">
    <source>
        <dbReference type="EMBL" id="PXX74541.1"/>
    </source>
</evidence>
<dbReference type="InterPro" id="IPR050992">
    <property type="entry name" value="CheZ_family_phosphatases"/>
</dbReference>
<keyword evidence="12" id="KW-1185">Reference proteome</keyword>
<evidence type="ECO:0000256" key="9">
    <source>
        <dbReference type="ARBA" id="ARBA00029599"/>
    </source>
</evidence>
<evidence type="ECO:0000256" key="2">
    <source>
        <dbReference type="ARBA" id="ARBA00005908"/>
    </source>
</evidence>
<reference evidence="11 12" key="1">
    <citation type="submission" date="2018-05" db="EMBL/GenBank/DDBJ databases">
        <title>Genomic Encyclopedia of Type Strains, Phase IV (KMG-IV): sequencing the most valuable type-strain genomes for metagenomic binning, comparative biology and taxonomic classification.</title>
        <authorList>
            <person name="Goeker M."/>
        </authorList>
    </citation>
    <scope>NUCLEOTIDE SEQUENCE [LARGE SCALE GENOMIC DNA]</scope>
    <source>
        <strain evidence="11 12">DSM 29661</strain>
    </source>
</reference>
<keyword evidence="5" id="KW-0145">Chemotaxis</keyword>
<evidence type="ECO:0000256" key="3">
    <source>
        <dbReference type="ARBA" id="ARBA00018484"/>
    </source>
</evidence>
<keyword evidence="7" id="KW-0378">Hydrolase</keyword>
<comment type="caution">
    <text evidence="11">The sequence shown here is derived from an EMBL/GenBank/DDBJ whole genome shotgun (WGS) entry which is preliminary data.</text>
</comment>
<dbReference type="GO" id="GO:0009288">
    <property type="term" value="C:bacterial-type flagellum"/>
    <property type="evidence" value="ECO:0007669"/>
    <property type="project" value="InterPro"/>
</dbReference>
<organism evidence="11 12">
    <name type="scientific">Rivihabitans pingtungensis</name>
    <dbReference type="NCBI Taxonomy" id="1054498"/>
    <lineage>
        <taxon>Bacteria</taxon>
        <taxon>Pseudomonadati</taxon>
        <taxon>Pseudomonadota</taxon>
        <taxon>Betaproteobacteria</taxon>
        <taxon>Neisseriales</taxon>
        <taxon>Aquaspirillaceae</taxon>
        <taxon>Rivihabitans</taxon>
    </lineage>
</organism>
<evidence type="ECO:0000256" key="8">
    <source>
        <dbReference type="ARBA" id="ARBA00022912"/>
    </source>
</evidence>
<gene>
    <name evidence="11" type="ORF">DFR34_13117</name>
</gene>
<evidence type="ECO:0000256" key="5">
    <source>
        <dbReference type="ARBA" id="ARBA00022500"/>
    </source>
</evidence>
<comment type="similarity">
    <text evidence="2">Belongs to the CheZ family.</text>
</comment>
<dbReference type="InterPro" id="IPR007439">
    <property type="entry name" value="Chemotax_Pase_CheZ"/>
</dbReference>
<evidence type="ECO:0000313" key="12">
    <source>
        <dbReference type="Proteomes" id="UP000247555"/>
    </source>
</evidence>
<name>A0A318KIU7_9NEIS</name>
<keyword evidence="4" id="KW-0963">Cytoplasm</keyword>
<dbReference type="GO" id="GO:0006935">
    <property type="term" value="P:chemotaxis"/>
    <property type="evidence" value="ECO:0007669"/>
    <property type="project" value="UniProtKB-KW"/>
</dbReference>
<feature type="compositionally biased region" description="Low complexity" evidence="10">
    <location>
        <begin position="25"/>
        <end position="34"/>
    </location>
</feature>
<dbReference type="GO" id="GO:0050920">
    <property type="term" value="P:regulation of chemotaxis"/>
    <property type="evidence" value="ECO:0007669"/>
    <property type="project" value="InterPro"/>
</dbReference>
<dbReference type="Gene3D" id="1.10.287.500">
    <property type="entry name" value="Helix hairpin bin"/>
    <property type="match status" value="1"/>
</dbReference>
<dbReference type="SUPFAM" id="SSF75708">
    <property type="entry name" value="Chemotaxis phosphatase CheZ"/>
    <property type="match status" value="1"/>
</dbReference>
<dbReference type="Pfam" id="PF04344">
    <property type="entry name" value="CheZ"/>
    <property type="match status" value="1"/>
</dbReference>
<evidence type="ECO:0000256" key="4">
    <source>
        <dbReference type="ARBA" id="ARBA00022490"/>
    </source>
</evidence>
<evidence type="ECO:0000256" key="6">
    <source>
        <dbReference type="ARBA" id="ARBA00022779"/>
    </source>
</evidence>
<keyword evidence="6" id="KW-0283">Flagellar rotation</keyword>
<dbReference type="RefSeq" id="WP_245906917.1">
    <property type="nucleotide sequence ID" value="NZ_CALCOA010000308.1"/>
</dbReference>
<accession>A0A318KIU7</accession>
<dbReference type="EMBL" id="QJKI01000031">
    <property type="protein sequence ID" value="PXX74541.1"/>
    <property type="molecule type" value="Genomic_DNA"/>
</dbReference>
<evidence type="ECO:0000256" key="10">
    <source>
        <dbReference type="SAM" id="MobiDB-lite"/>
    </source>
</evidence>
<proteinExistence type="inferred from homology"/>
<dbReference type="Proteomes" id="UP000247555">
    <property type="component" value="Unassembled WGS sequence"/>
</dbReference>
<sequence length="314" mass="33918">MSDHVQENGDSPELEALFDTLSHKQAAQAAAPAAPVMPPPVGVGDGSGDSAELEALFESVARTAALETPPVTVKPFGDNGDSDELQALFDSLAAAAPEPEVVPPPVPEMPKPDPQVLEMYTRVGQMTRKLHDALHELGYDKSLERAASTIPDAKDRLAYIASLTENAAMRALNATDQAGPHQDSIEKGATALSLGWDKLYAGQLSVDEFKLLSQHTRDYLASVPSHTQATRTQLMEIIMAQDFQDLTGQVIKKIVEMVQHMESELLAFLMEFSDKKMESKDNGLLNGPVVNAEGRTDVVTSQQQVDDLLESLGF</sequence>
<dbReference type="NCBIfam" id="NF008368">
    <property type="entry name" value="PRK11166.1"/>
    <property type="match status" value="1"/>
</dbReference>